<dbReference type="InterPro" id="IPR000843">
    <property type="entry name" value="HTH_LacI"/>
</dbReference>
<dbReference type="GO" id="GO:0003700">
    <property type="term" value="F:DNA-binding transcription factor activity"/>
    <property type="evidence" value="ECO:0007669"/>
    <property type="project" value="TreeGrafter"/>
</dbReference>
<proteinExistence type="predicted"/>
<keyword evidence="8" id="KW-1185">Reference proteome</keyword>
<dbReference type="PANTHER" id="PTHR30146:SF148">
    <property type="entry name" value="HTH-TYPE TRANSCRIPTIONAL REPRESSOR PURR-RELATED"/>
    <property type="match status" value="1"/>
</dbReference>
<dbReference type="CDD" id="cd01392">
    <property type="entry name" value="HTH_LacI"/>
    <property type="match status" value="1"/>
</dbReference>
<dbReference type="AlphaFoldDB" id="A0A1I2NG74"/>
<dbReference type="SUPFAM" id="SSF53822">
    <property type="entry name" value="Periplasmic binding protein-like I"/>
    <property type="match status" value="1"/>
</dbReference>
<dbReference type="InterPro" id="IPR010982">
    <property type="entry name" value="Lambda_DNA-bd_dom_sf"/>
</dbReference>
<dbReference type="OrthoDB" id="9796186at2"/>
<evidence type="ECO:0000313" key="7">
    <source>
        <dbReference type="EMBL" id="SFG02752.1"/>
    </source>
</evidence>
<dbReference type="Gene3D" id="1.10.260.40">
    <property type="entry name" value="lambda repressor-like DNA-binding domains"/>
    <property type="match status" value="1"/>
</dbReference>
<dbReference type="GO" id="GO:0000976">
    <property type="term" value="F:transcription cis-regulatory region binding"/>
    <property type="evidence" value="ECO:0007669"/>
    <property type="project" value="TreeGrafter"/>
</dbReference>
<keyword evidence="4" id="KW-0238">DNA-binding</keyword>
<name>A0A1I2NG74_9BACI</name>
<accession>A0A1I2NG74</accession>
<keyword evidence="2" id="KW-0678">Repressor</keyword>
<dbReference type="CDD" id="cd06267">
    <property type="entry name" value="PBP1_LacI_sugar_binding-like"/>
    <property type="match status" value="1"/>
</dbReference>
<dbReference type="RefSeq" id="WP_089752169.1">
    <property type="nucleotide sequence ID" value="NZ_FOOG01000019.1"/>
</dbReference>
<dbReference type="FunFam" id="1.10.260.40:FF:000002">
    <property type="entry name" value="HTH-type transcriptional repressor PurR"/>
    <property type="match status" value="1"/>
</dbReference>
<dbReference type="SMART" id="SM00354">
    <property type="entry name" value="HTH_LACI"/>
    <property type="match status" value="1"/>
</dbReference>
<dbReference type="Proteomes" id="UP000198897">
    <property type="component" value="Unassembled WGS sequence"/>
</dbReference>
<keyword evidence="5" id="KW-0804">Transcription</keyword>
<evidence type="ECO:0000259" key="6">
    <source>
        <dbReference type="PROSITE" id="PS50932"/>
    </source>
</evidence>
<dbReference type="PROSITE" id="PS50932">
    <property type="entry name" value="HTH_LACI_2"/>
    <property type="match status" value="1"/>
</dbReference>
<sequence>MVSIKDVAKKAQVSTATVSHVINETRFVAEETKQKVYLAMKDLNYQPNGIARSLRSRKSNTIGLLVPLVAEDTSNFFFMSIANGIEKVLKENGYNLILSNSNEDERTEKNQIRVFNTQLIDGLVMAPVNGEDSAYKKELTGDYPVVYIDRHPSGIEGDMVLVDNLRGAYEAVSALLNKGYEKIGFITGTLGITTSDERLNGYKQALEEKGVPIRGEFIKEGPATFEQGYQLAKELHEAEVSALFVANNVMTMGAVSYLNEHHVKIPEEIGIIGYDDYDWMKITSPPLSVVRQPAFEIGKVAVEQLLKRIDGSQEKYTEVMLDSELVQRGSF</sequence>
<dbReference type="InterPro" id="IPR028082">
    <property type="entry name" value="Peripla_BP_I"/>
</dbReference>
<feature type="domain" description="HTH lacI-type" evidence="6">
    <location>
        <begin position="2"/>
        <end position="56"/>
    </location>
</feature>
<organism evidence="7 8">
    <name type="scientific">Halobacillus alkaliphilus</name>
    <dbReference type="NCBI Taxonomy" id="396056"/>
    <lineage>
        <taxon>Bacteria</taxon>
        <taxon>Bacillati</taxon>
        <taxon>Bacillota</taxon>
        <taxon>Bacilli</taxon>
        <taxon>Bacillales</taxon>
        <taxon>Bacillaceae</taxon>
        <taxon>Halobacillus</taxon>
    </lineage>
</organism>
<dbReference type="PROSITE" id="PS00356">
    <property type="entry name" value="HTH_LACI_1"/>
    <property type="match status" value="1"/>
</dbReference>
<gene>
    <name evidence="7" type="ORF">SAMN05216353_11934</name>
</gene>
<evidence type="ECO:0000256" key="2">
    <source>
        <dbReference type="ARBA" id="ARBA00022491"/>
    </source>
</evidence>
<dbReference type="EMBL" id="FOOG01000019">
    <property type="protein sequence ID" value="SFG02752.1"/>
    <property type="molecule type" value="Genomic_DNA"/>
</dbReference>
<dbReference type="Pfam" id="PF00356">
    <property type="entry name" value="LacI"/>
    <property type="match status" value="1"/>
</dbReference>
<evidence type="ECO:0000256" key="5">
    <source>
        <dbReference type="ARBA" id="ARBA00023163"/>
    </source>
</evidence>
<dbReference type="Gene3D" id="3.40.50.2300">
    <property type="match status" value="2"/>
</dbReference>
<evidence type="ECO:0000313" key="8">
    <source>
        <dbReference type="Proteomes" id="UP000198897"/>
    </source>
</evidence>
<dbReference type="InterPro" id="IPR046335">
    <property type="entry name" value="LacI/GalR-like_sensor"/>
</dbReference>
<keyword evidence="3" id="KW-0805">Transcription regulation</keyword>
<evidence type="ECO:0000256" key="4">
    <source>
        <dbReference type="ARBA" id="ARBA00023125"/>
    </source>
</evidence>
<dbReference type="Pfam" id="PF13377">
    <property type="entry name" value="Peripla_BP_3"/>
    <property type="match status" value="1"/>
</dbReference>
<reference evidence="8" key="1">
    <citation type="submission" date="2016-10" db="EMBL/GenBank/DDBJ databases">
        <authorList>
            <person name="Varghese N."/>
            <person name="Submissions S."/>
        </authorList>
    </citation>
    <scope>NUCLEOTIDE SEQUENCE [LARGE SCALE GENOMIC DNA]</scope>
    <source>
        <strain evidence="8">FP5</strain>
    </source>
</reference>
<evidence type="ECO:0000256" key="3">
    <source>
        <dbReference type="ARBA" id="ARBA00023015"/>
    </source>
</evidence>
<protein>
    <recommendedName>
        <fullName evidence="1">Catabolite control protein A</fullName>
    </recommendedName>
</protein>
<evidence type="ECO:0000256" key="1">
    <source>
        <dbReference type="ARBA" id="ARBA00019435"/>
    </source>
</evidence>
<dbReference type="PANTHER" id="PTHR30146">
    <property type="entry name" value="LACI-RELATED TRANSCRIPTIONAL REPRESSOR"/>
    <property type="match status" value="1"/>
</dbReference>
<dbReference type="SUPFAM" id="SSF47413">
    <property type="entry name" value="lambda repressor-like DNA-binding domains"/>
    <property type="match status" value="1"/>
</dbReference>